<comment type="caution">
    <text evidence="1">The sequence shown here is derived from an EMBL/GenBank/DDBJ whole genome shotgun (WGS) entry which is preliminary data.</text>
</comment>
<dbReference type="AlphaFoldDB" id="A0AAV1VRM0"/>
<evidence type="ECO:0000313" key="2">
    <source>
        <dbReference type="Proteomes" id="UP001497480"/>
    </source>
</evidence>
<gene>
    <name evidence="1" type="ORF">LLUT_LOCUS597</name>
</gene>
<keyword evidence="2" id="KW-1185">Reference proteome</keyword>
<dbReference type="EMBL" id="CAXHTB010000001">
    <property type="protein sequence ID" value="CAL0299537.1"/>
    <property type="molecule type" value="Genomic_DNA"/>
</dbReference>
<protein>
    <submittedName>
        <fullName evidence="1">Uncharacterized protein</fullName>
    </submittedName>
</protein>
<sequence>MDVAMQNNFFFSAKPSLPEPPEKPPDYGGTLHSQGVKVSFRDKMLADKHSVVREDMDFLANGLVEVDLIGGHSKTNAKLPNGESITSKEQDGVISTPTTSMHCATSSIDTQATVFDELHGEWLIVSRRKKVGKAGKGINAKDEAMIDYVFTKKRLRIGINEDVLKECVPTAITKGGSNCAMGNTTINGSLKSKINAATILHGKKGGSVLHNIQAGVKEGVNMGTSSSAMNAATKSGQGSFNAINSSLPGVHCTSSPIMQH</sequence>
<proteinExistence type="predicted"/>
<organism evidence="1 2">
    <name type="scientific">Lupinus luteus</name>
    <name type="common">European yellow lupine</name>
    <dbReference type="NCBI Taxonomy" id="3873"/>
    <lineage>
        <taxon>Eukaryota</taxon>
        <taxon>Viridiplantae</taxon>
        <taxon>Streptophyta</taxon>
        <taxon>Embryophyta</taxon>
        <taxon>Tracheophyta</taxon>
        <taxon>Spermatophyta</taxon>
        <taxon>Magnoliopsida</taxon>
        <taxon>eudicotyledons</taxon>
        <taxon>Gunneridae</taxon>
        <taxon>Pentapetalae</taxon>
        <taxon>rosids</taxon>
        <taxon>fabids</taxon>
        <taxon>Fabales</taxon>
        <taxon>Fabaceae</taxon>
        <taxon>Papilionoideae</taxon>
        <taxon>50 kb inversion clade</taxon>
        <taxon>genistoids sensu lato</taxon>
        <taxon>core genistoids</taxon>
        <taxon>Genisteae</taxon>
        <taxon>Lupinus</taxon>
    </lineage>
</organism>
<reference evidence="1 2" key="1">
    <citation type="submission" date="2024-03" db="EMBL/GenBank/DDBJ databases">
        <authorList>
            <person name="Martinez-Hernandez J."/>
        </authorList>
    </citation>
    <scope>NUCLEOTIDE SEQUENCE [LARGE SCALE GENOMIC DNA]</scope>
</reference>
<evidence type="ECO:0000313" key="1">
    <source>
        <dbReference type="EMBL" id="CAL0299537.1"/>
    </source>
</evidence>
<dbReference type="Proteomes" id="UP001497480">
    <property type="component" value="Unassembled WGS sequence"/>
</dbReference>
<name>A0AAV1VRM0_LUPLU</name>
<accession>A0AAV1VRM0</accession>